<reference evidence="2" key="1">
    <citation type="submission" date="2017-10" db="EMBL/GenBank/DDBJ databases">
        <authorList>
            <person name="Armitage A.D."/>
            <person name="Barbara D.J."/>
            <person name="Woodhall J.W."/>
            <person name="Sreenivasaprasad S."/>
            <person name="Lane C.R."/>
            <person name="Clarkson J.P."/>
            <person name="Harrison R.J."/>
        </authorList>
    </citation>
    <scope>NUCLEOTIDE SEQUENCE</scope>
    <source>
        <strain evidence="2">FERA 1164</strain>
        <strain evidence="3">FERA 635</strain>
    </source>
</reference>
<protein>
    <submittedName>
        <fullName evidence="2">Uncharacterized protein</fullName>
    </submittedName>
</protein>
<evidence type="ECO:0000256" key="1">
    <source>
        <dbReference type="SAM" id="MobiDB-lite"/>
    </source>
</evidence>
<dbReference type="Proteomes" id="UP000292340">
    <property type="component" value="Unassembled WGS sequence"/>
</dbReference>
<evidence type="ECO:0000313" key="3">
    <source>
        <dbReference type="EMBL" id="RYN88244.1"/>
    </source>
</evidence>
<dbReference type="EMBL" id="PDXF01000103">
    <property type="protein sequence ID" value="RYN88244.1"/>
    <property type="molecule type" value="Genomic_DNA"/>
</dbReference>
<evidence type="ECO:0000313" key="4">
    <source>
        <dbReference type="Proteomes" id="UP000292340"/>
    </source>
</evidence>
<dbReference type="AlphaFoldDB" id="A0A4Q4P316"/>
<accession>A0A4Q4P316</accession>
<keyword evidence="5" id="KW-1185">Reference proteome</keyword>
<reference evidence="2" key="2">
    <citation type="journal article" date="2019" name="bioRxiv">
        <title>Genomics, evolutionary history and diagnostics of the Alternaria alternata species group including apple and Asian pear pathotypes.</title>
        <authorList>
            <person name="Armitage A.D."/>
            <person name="Cockerton H.M."/>
            <person name="Sreenivasaprasad S."/>
            <person name="Woodhall J.W."/>
            <person name="Lane C.R."/>
            <person name="Harrison R.J."/>
            <person name="Clarkson J.P."/>
        </authorList>
    </citation>
    <scope>NUCLEOTIDE SEQUENCE</scope>
    <source>
        <strain evidence="2">FERA 1164</strain>
        <strain evidence="3">FERA 635</strain>
    </source>
</reference>
<sequence>MSGDPEFIILKYQAWMRTAAFEDTILGAIIKQPLSPSTNYVPDAPTAYISHALQEGSATDFVLEGTGSRSQGVAGSLTSIGQFSVSGSREASVHLNGKHIRYKRIRQLDQFWAKLREDPDVKRIGIMIGEDVEISMDAAKTQERKAQGEIPVGEILLPSGGINPLGKDANPKLEATSSQHTATLFKASMGESIIFVVELKIVTTGSIHRQLLRLEDKGPNVGDNRLAGMDSDEDSDEEAPVDEDFILADLYTDTVKDMTQD</sequence>
<dbReference type="EMBL" id="PDXB01000063">
    <property type="protein sequence ID" value="RYN17146.1"/>
    <property type="molecule type" value="Genomic_DNA"/>
</dbReference>
<evidence type="ECO:0000313" key="5">
    <source>
        <dbReference type="Proteomes" id="UP000293195"/>
    </source>
</evidence>
<dbReference type="OrthoDB" id="3681508at2759"/>
<proteinExistence type="predicted"/>
<feature type="compositionally biased region" description="Acidic residues" evidence="1">
    <location>
        <begin position="230"/>
        <end position="243"/>
    </location>
</feature>
<dbReference type="Proteomes" id="UP000293195">
    <property type="component" value="Unassembled WGS sequence"/>
</dbReference>
<organism evidence="2 4">
    <name type="scientific">Alternaria tenuissima</name>
    <dbReference type="NCBI Taxonomy" id="119927"/>
    <lineage>
        <taxon>Eukaryota</taxon>
        <taxon>Fungi</taxon>
        <taxon>Dikarya</taxon>
        <taxon>Ascomycota</taxon>
        <taxon>Pezizomycotina</taxon>
        <taxon>Dothideomycetes</taxon>
        <taxon>Pleosporomycetidae</taxon>
        <taxon>Pleosporales</taxon>
        <taxon>Pleosporineae</taxon>
        <taxon>Pleosporaceae</taxon>
        <taxon>Alternaria</taxon>
        <taxon>Alternaria sect. Alternaria</taxon>
        <taxon>Alternaria alternata complex</taxon>
    </lineage>
</organism>
<name>A0A4Q4P316_9PLEO</name>
<feature type="region of interest" description="Disordered" evidence="1">
    <location>
        <begin position="218"/>
        <end position="243"/>
    </location>
</feature>
<comment type="caution">
    <text evidence="2">The sequence shown here is derived from an EMBL/GenBank/DDBJ whole genome shotgun (WGS) entry which is preliminary data.</text>
</comment>
<evidence type="ECO:0000313" key="2">
    <source>
        <dbReference type="EMBL" id="RYN17146.1"/>
    </source>
</evidence>
<gene>
    <name evidence="2" type="ORF">AA0115_g11982</name>
    <name evidence="3" type="ORF">AA0119_g12014</name>
</gene>